<evidence type="ECO:0000259" key="2">
    <source>
        <dbReference type="Pfam" id="PF07238"/>
    </source>
</evidence>
<gene>
    <name evidence="3" type="ORF">GTQ48_02635</name>
</gene>
<comment type="caution">
    <text evidence="3">The sequence shown here is derived from an EMBL/GenBank/DDBJ whole genome shotgun (WGS) entry which is preliminary data.</text>
</comment>
<dbReference type="Pfam" id="PF07238">
    <property type="entry name" value="PilZ"/>
    <property type="match status" value="1"/>
</dbReference>
<proteinExistence type="predicted"/>
<dbReference type="EMBL" id="JAAAWO010000001">
    <property type="protein sequence ID" value="NDW14430.1"/>
    <property type="molecule type" value="Genomic_DNA"/>
</dbReference>
<dbReference type="AlphaFoldDB" id="A0A6N9TB78"/>
<sequence>MSQDLAQYADIIEQLKPVVNEPEFNQVLLQVASDIPKEKRFLIKMEVKRLAKPCMRTIDLRGHVDGKCKKYPHEGRNHYMDDIAVDKFEEQLRIFGRYTYGVYEAVQSTENNFRLMQEREIAQERVEKARPELKKRSAVLEQFKVPTVNLLDYRQRNTERMNFAVAVEIFNKYNESMRGLSVDISLEGLQVKLSKDTIFEKGELLFIYFRGLESEFTMDKKNGIAYKLVKISTKNDVNYLALQRDSEHPNKSFDQFLESFIHGNKRRYKVNMNNTIEAITSKTSEQYFSPRSPTLPIYIDVVNQTLVPRFAMMNEVNRETLQYWQDEEDNCRLNFLLTQERLKRLLQKSEEVRECFVYSFTHLQNSKVYFYSASFEELMQKDLLKQVFLGFGSKKASWRVYKIALTTMVPEQAHIPLSIPDSVGSKVKKLNTPISARLMSKLKNLRYLAHITDVTSITGQETYNDFTFNRDNLSHLRNFGHPRNRPPADIQVVRFKNEELRIESRYRLRTHIEARFNGDDTVHKGVSEDISVHGLGLRVELTKEYAGSLEGRVEVAFPRLQAITTSFDVMQLQYEIIYHNVDKNILHLKAAPGDEGKTARSFFEELIKKNKANLHAESDEEEIPGMGQALRCINARNATSLSFLMSKEGVRYTPQAGIIGKQDERVTLLTTQYAERGKVNLEFLFRDRKQDSPFVQSGVKTVKLENMPLRQELFVSFDNSQKDSRMAIIPRYSHKFESNTQRQNFIKEAMNRGQFIAIHVMLTTTGKPDLSMLQTEINYVTMYAMHRARELEKKMWSIAACAHLVDVTDEVLVRYGFTPAEIAQNRTLDGTTQIHNPKRALAGSENSSSPQKPEAQNPQNA</sequence>
<dbReference type="InterPro" id="IPR009875">
    <property type="entry name" value="PilZ_domain"/>
</dbReference>
<evidence type="ECO:0000313" key="4">
    <source>
        <dbReference type="Proteomes" id="UP000471381"/>
    </source>
</evidence>
<evidence type="ECO:0000256" key="1">
    <source>
        <dbReference type="SAM" id="MobiDB-lite"/>
    </source>
</evidence>
<dbReference type="Proteomes" id="UP000471381">
    <property type="component" value="Unassembled WGS sequence"/>
</dbReference>
<feature type="domain" description="PilZ" evidence="2">
    <location>
        <begin position="155"/>
        <end position="229"/>
    </location>
</feature>
<feature type="region of interest" description="Disordered" evidence="1">
    <location>
        <begin position="830"/>
        <end position="861"/>
    </location>
</feature>
<protein>
    <submittedName>
        <fullName evidence="3">PilZ domain-containing protein</fullName>
    </submittedName>
</protein>
<dbReference type="RefSeq" id="WP_163105023.1">
    <property type="nucleotide sequence ID" value="NZ_JAAAWO010000001.1"/>
</dbReference>
<accession>A0A6N9TB78</accession>
<keyword evidence="4" id="KW-1185">Reference proteome</keyword>
<organism evidence="3 4">
    <name type="scientific">Alteromonas genovensis</name>
    <dbReference type="NCBI Taxonomy" id="471225"/>
    <lineage>
        <taxon>Bacteria</taxon>
        <taxon>Pseudomonadati</taxon>
        <taxon>Pseudomonadota</taxon>
        <taxon>Gammaproteobacteria</taxon>
        <taxon>Alteromonadales</taxon>
        <taxon>Alteromonadaceae</taxon>
        <taxon>Alteromonas/Salinimonas group</taxon>
        <taxon>Alteromonas</taxon>
    </lineage>
</organism>
<name>A0A6N9TB78_9ALTE</name>
<evidence type="ECO:0000313" key="3">
    <source>
        <dbReference type="EMBL" id="NDW14430.1"/>
    </source>
</evidence>
<reference evidence="3 4" key="1">
    <citation type="submission" date="2020-01" db="EMBL/GenBank/DDBJ databases">
        <title>Genomes of bacteria type strains.</title>
        <authorList>
            <person name="Chen J."/>
            <person name="Zhu S."/>
            <person name="Yang J."/>
        </authorList>
    </citation>
    <scope>NUCLEOTIDE SEQUENCE [LARGE SCALE GENOMIC DNA]</scope>
    <source>
        <strain evidence="3 4">LMG 24078</strain>
    </source>
</reference>
<feature type="compositionally biased region" description="Polar residues" evidence="1">
    <location>
        <begin position="844"/>
        <end position="861"/>
    </location>
</feature>
<dbReference type="GO" id="GO:0035438">
    <property type="term" value="F:cyclic-di-GMP binding"/>
    <property type="evidence" value="ECO:0007669"/>
    <property type="project" value="InterPro"/>
</dbReference>